<proteinExistence type="predicted"/>
<feature type="transmembrane region" description="Helical" evidence="7">
    <location>
        <begin position="371"/>
        <end position="393"/>
    </location>
</feature>
<feature type="transmembrane region" description="Helical" evidence="7">
    <location>
        <begin position="281"/>
        <end position="303"/>
    </location>
</feature>
<name>A0A3Q8WTZ1_9ACTO</name>
<comment type="subcellular location">
    <subcellularLocation>
        <location evidence="1">Cell membrane</location>
        <topology evidence="1">Multi-pass membrane protein</topology>
    </subcellularLocation>
</comment>
<dbReference type="GO" id="GO:0005886">
    <property type="term" value="C:plasma membrane"/>
    <property type="evidence" value="ECO:0007669"/>
    <property type="project" value="UniProtKB-SubCell"/>
</dbReference>
<evidence type="ECO:0000256" key="7">
    <source>
        <dbReference type="SAM" id="Phobius"/>
    </source>
</evidence>
<dbReference type="AlphaFoldDB" id="A0A3Q8WTZ1"/>
<feature type="transmembrane region" description="Helical" evidence="7">
    <location>
        <begin position="217"/>
        <end position="239"/>
    </location>
</feature>
<feature type="transmembrane region" description="Helical" evidence="7">
    <location>
        <begin position="251"/>
        <end position="269"/>
    </location>
</feature>
<dbReference type="RefSeq" id="WP_126040830.1">
    <property type="nucleotide sequence ID" value="NZ_CP034438.1"/>
</dbReference>
<dbReference type="GO" id="GO:0022857">
    <property type="term" value="F:transmembrane transporter activity"/>
    <property type="evidence" value="ECO:0007669"/>
    <property type="project" value="InterPro"/>
</dbReference>
<organism evidence="8 9">
    <name type="scientific">Flaviflexus salsibiostraticola</name>
    <dbReference type="NCBI Taxonomy" id="1282737"/>
    <lineage>
        <taxon>Bacteria</taxon>
        <taxon>Bacillati</taxon>
        <taxon>Actinomycetota</taxon>
        <taxon>Actinomycetes</taxon>
        <taxon>Actinomycetales</taxon>
        <taxon>Actinomycetaceae</taxon>
        <taxon>Flaviflexus</taxon>
    </lineage>
</organism>
<dbReference type="Proteomes" id="UP000270021">
    <property type="component" value="Chromosome"/>
</dbReference>
<dbReference type="CDD" id="cd06173">
    <property type="entry name" value="MFS_MefA_like"/>
    <property type="match status" value="1"/>
</dbReference>
<dbReference type="OrthoDB" id="4368225at2"/>
<evidence type="ECO:0000256" key="1">
    <source>
        <dbReference type="ARBA" id="ARBA00004651"/>
    </source>
</evidence>
<dbReference type="PANTHER" id="PTHR43266">
    <property type="entry name" value="MACROLIDE-EFFLUX PROTEIN"/>
    <property type="match status" value="1"/>
</dbReference>
<dbReference type="EMBL" id="CP034438">
    <property type="protein sequence ID" value="AZN30254.1"/>
    <property type="molecule type" value="Genomic_DNA"/>
</dbReference>
<accession>A0A3Q8WTZ1</accession>
<feature type="transmembrane region" description="Helical" evidence="7">
    <location>
        <begin position="45"/>
        <end position="70"/>
    </location>
</feature>
<evidence type="ECO:0000313" key="8">
    <source>
        <dbReference type="EMBL" id="AZN30254.1"/>
    </source>
</evidence>
<dbReference type="PANTHER" id="PTHR43266:SF2">
    <property type="entry name" value="MAJOR FACILITATOR SUPERFAMILY (MFS) PROFILE DOMAIN-CONTAINING PROTEIN"/>
    <property type="match status" value="1"/>
</dbReference>
<keyword evidence="9" id="KW-1185">Reference proteome</keyword>
<protein>
    <submittedName>
        <fullName evidence="8">MFS transporter</fullName>
    </submittedName>
</protein>
<dbReference type="KEGG" id="fsl:EJO69_08000"/>
<gene>
    <name evidence="8" type="ORF">EJO69_08000</name>
</gene>
<keyword evidence="6 7" id="KW-0472">Membrane</keyword>
<feature type="transmembrane region" description="Helical" evidence="7">
    <location>
        <begin position="309"/>
        <end position="334"/>
    </location>
</feature>
<keyword evidence="2" id="KW-0813">Transport</keyword>
<evidence type="ECO:0000256" key="4">
    <source>
        <dbReference type="ARBA" id="ARBA00022692"/>
    </source>
</evidence>
<dbReference type="Pfam" id="PF07690">
    <property type="entry name" value="MFS_1"/>
    <property type="match status" value="2"/>
</dbReference>
<keyword evidence="5 7" id="KW-1133">Transmembrane helix</keyword>
<dbReference type="InterPro" id="IPR011701">
    <property type="entry name" value="MFS"/>
</dbReference>
<evidence type="ECO:0000256" key="5">
    <source>
        <dbReference type="ARBA" id="ARBA00022989"/>
    </source>
</evidence>
<reference evidence="8 9" key="1">
    <citation type="submission" date="2018-12" db="EMBL/GenBank/DDBJ databases">
        <title>Complete genome sequence of Flaviflexus salsibiostraticola KCTC 33148.</title>
        <authorList>
            <person name="Bae J.-W."/>
        </authorList>
    </citation>
    <scope>NUCLEOTIDE SEQUENCE [LARGE SCALE GENOMIC DNA]</scope>
    <source>
        <strain evidence="8 9">KCTC 33148</strain>
    </source>
</reference>
<keyword evidence="3" id="KW-1003">Cell membrane</keyword>
<sequence>MIAVLRNPTYAKLFSAQMIALLGTGLLTVALGLLAFDIAGGDAGIVLGVAMSIKMIAYVAVAPVMAALLAHAPRKPVLITADLVRAGVALSLPFVTEAWQIYILIFLLQSASATFTPTFQAVIPSVLPAEDDYTNALSLSRFAYDLEALASPMLAAALLTVIDYHSLFVGTVVGFLGSAVLVMVARFPDIDAPQPSPFLDRLTSGARIFRETRELRGLMGLNLVVATTTAMVIVNTVVIVQGELGRDQADVALMLAAYGGGSMIVALLMPGLLRRLSDRPVMLAGGVALPLLLLAGTGVFAWMEGGAQWTALLGVWLLLGAATSTILTPSARLLRRNSTEQTRAAVFAAQFSLSHACFLITYPLAGILGAALGLSAVALVLVGIGVVGGAVALRTWTGAHATLPAEPAKRV</sequence>
<keyword evidence="4 7" id="KW-0812">Transmembrane</keyword>
<evidence type="ECO:0000256" key="6">
    <source>
        <dbReference type="ARBA" id="ARBA00023136"/>
    </source>
</evidence>
<dbReference type="InterPro" id="IPR036259">
    <property type="entry name" value="MFS_trans_sf"/>
</dbReference>
<dbReference type="Gene3D" id="1.20.1250.20">
    <property type="entry name" value="MFS general substrate transporter like domains"/>
    <property type="match status" value="1"/>
</dbReference>
<feature type="transmembrane region" description="Helical" evidence="7">
    <location>
        <begin position="168"/>
        <end position="187"/>
    </location>
</feature>
<evidence type="ECO:0000313" key="9">
    <source>
        <dbReference type="Proteomes" id="UP000270021"/>
    </source>
</evidence>
<evidence type="ECO:0000256" key="3">
    <source>
        <dbReference type="ARBA" id="ARBA00022475"/>
    </source>
</evidence>
<dbReference type="SUPFAM" id="SSF103473">
    <property type="entry name" value="MFS general substrate transporter"/>
    <property type="match status" value="1"/>
</dbReference>
<feature type="transmembrane region" description="Helical" evidence="7">
    <location>
        <begin position="346"/>
        <end position="365"/>
    </location>
</feature>
<evidence type="ECO:0000256" key="2">
    <source>
        <dbReference type="ARBA" id="ARBA00022448"/>
    </source>
</evidence>